<dbReference type="GO" id="GO:0072380">
    <property type="term" value="C:TRC complex"/>
    <property type="evidence" value="ECO:0007669"/>
    <property type="project" value="TreeGrafter"/>
</dbReference>
<proteinExistence type="predicted"/>
<keyword evidence="8" id="KW-1185">Reference proteome</keyword>
<dbReference type="Gene3D" id="1.25.40.10">
    <property type="entry name" value="Tetratricopeptide repeat domain"/>
    <property type="match status" value="2"/>
</dbReference>
<evidence type="ECO:0000313" key="8">
    <source>
        <dbReference type="Proteomes" id="UP000664417"/>
    </source>
</evidence>
<dbReference type="PANTHER" id="PTHR45831:SF2">
    <property type="entry name" value="LD24721P"/>
    <property type="match status" value="1"/>
</dbReference>
<evidence type="ECO:0000256" key="2">
    <source>
        <dbReference type="ARBA" id="ARBA00022803"/>
    </source>
</evidence>
<comment type="caution">
    <text evidence="7">The sequence shown here is derived from an EMBL/GenBank/DDBJ whole genome shotgun (WGS) entry which is preliminary data.</text>
</comment>
<feature type="compositionally biased region" description="Low complexity" evidence="5">
    <location>
        <begin position="52"/>
        <end position="66"/>
    </location>
</feature>
<keyword evidence="6" id="KW-1133">Transmembrane helix</keyword>
<dbReference type="GO" id="GO:0060090">
    <property type="term" value="F:molecular adaptor activity"/>
    <property type="evidence" value="ECO:0007669"/>
    <property type="project" value="TreeGrafter"/>
</dbReference>
<dbReference type="SMART" id="SM00028">
    <property type="entry name" value="TPR"/>
    <property type="match status" value="4"/>
</dbReference>
<reference evidence="7" key="1">
    <citation type="submission" date="2021-03" db="EMBL/GenBank/DDBJ databases">
        <authorList>
            <person name="Wang G."/>
        </authorList>
    </citation>
    <scope>NUCLEOTIDE SEQUENCE</scope>
    <source>
        <strain evidence="7">KCTC 12899</strain>
    </source>
</reference>
<feature type="repeat" description="TPR" evidence="3">
    <location>
        <begin position="170"/>
        <end position="203"/>
    </location>
</feature>
<dbReference type="InterPro" id="IPR011990">
    <property type="entry name" value="TPR-like_helical_dom_sf"/>
</dbReference>
<dbReference type="PROSITE" id="PS50005">
    <property type="entry name" value="TPR"/>
    <property type="match status" value="2"/>
</dbReference>
<keyword evidence="2 3" id="KW-0802">TPR repeat</keyword>
<dbReference type="SUPFAM" id="SSF48452">
    <property type="entry name" value="TPR-like"/>
    <property type="match status" value="3"/>
</dbReference>
<organism evidence="7 8">
    <name type="scientific">Acanthopleuribacter pedis</name>
    <dbReference type="NCBI Taxonomy" id="442870"/>
    <lineage>
        <taxon>Bacteria</taxon>
        <taxon>Pseudomonadati</taxon>
        <taxon>Acidobacteriota</taxon>
        <taxon>Holophagae</taxon>
        <taxon>Acanthopleuribacterales</taxon>
        <taxon>Acanthopleuribacteraceae</taxon>
        <taxon>Acanthopleuribacter</taxon>
    </lineage>
</organism>
<feature type="compositionally biased region" description="Low complexity" evidence="5">
    <location>
        <begin position="225"/>
        <end position="277"/>
    </location>
</feature>
<feature type="region of interest" description="Disordered" evidence="5">
    <location>
        <begin position="225"/>
        <end position="287"/>
    </location>
</feature>
<dbReference type="InterPro" id="IPR013105">
    <property type="entry name" value="TPR_2"/>
</dbReference>
<gene>
    <name evidence="7" type="ORF">J3U88_22215</name>
</gene>
<feature type="transmembrane region" description="Helical" evidence="6">
    <location>
        <begin position="452"/>
        <end position="474"/>
    </location>
</feature>
<evidence type="ECO:0000256" key="5">
    <source>
        <dbReference type="SAM" id="MobiDB-lite"/>
    </source>
</evidence>
<dbReference type="AlphaFoldDB" id="A0A8J7U509"/>
<keyword evidence="4" id="KW-0175">Coiled coil</keyword>
<evidence type="ECO:0000256" key="3">
    <source>
        <dbReference type="PROSITE-ProRule" id="PRU00339"/>
    </source>
</evidence>
<dbReference type="InterPro" id="IPR019734">
    <property type="entry name" value="TPR_rpt"/>
</dbReference>
<dbReference type="GO" id="GO:0006620">
    <property type="term" value="P:post-translational protein targeting to endoplasmic reticulum membrane"/>
    <property type="evidence" value="ECO:0007669"/>
    <property type="project" value="TreeGrafter"/>
</dbReference>
<evidence type="ECO:0000313" key="7">
    <source>
        <dbReference type="EMBL" id="MBO1321212.1"/>
    </source>
</evidence>
<feature type="region of interest" description="Disordered" evidence="5">
    <location>
        <begin position="52"/>
        <end position="73"/>
    </location>
</feature>
<name>A0A8J7U509_9BACT</name>
<protein>
    <submittedName>
        <fullName evidence="7">Tetratricopeptide repeat protein</fullName>
    </submittedName>
</protein>
<evidence type="ECO:0000256" key="1">
    <source>
        <dbReference type="ARBA" id="ARBA00022737"/>
    </source>
</evidence>
<keyword evidence="6" id="KW-0812">Transmembrane</keyword>
<dbReference type="Proteomes" id="UP000664417">
    <property type="component" value="Unassembled WGS sequence"/>
</dbReference>
<dbReference type="RefSeq" id="WP_207861186.1">
    <property type="nucleotide sequence ID" value="NZ_JAFREP010000022.1"/>
</dbReference>
<keyword evidence="1" id="KW-0677">Repeat</keyword>
<dbReference type="PANTHER" id="PTHR45831">
    <property type="entry name" value="LD24721P"/>
    <property type="match status" value="1"/>
</dbReference>
<accession>A0A8J7U509</accession>
<dbReference type="GO" id="GO:0016020">
    <property type="term" value="C:membrane"/>
    <property type="evidence" value="ECO:0007669"/>
    <property type="project" value="TreeGrafter"/>
</dbReference>
<sequence>MSENVEDLYLKGFMAFSAKNYAEAKSYWEKVLQVAPDHQEARKGLQDIMQASQAGSAGAGQKSSSGTKKRSSKEILQEIKRLYSAKQYQEARRLCEYLLKKHPNNNDLKGLFKKIDARFKATQSQSGQRAPSDKSSPDLESTMYYTSKAEAFVEGESAEAKDEDHTAAEVERLTQQGVQLYEVQDYDRALAAWRKALELDPSNRIVQDYVNNVSAMMAEEQAQAAESVPAAPATSASASSAPASSAPATSVPADPTPATSAPATSAPATSAPATSAPGGDKGGPSKEALLNAYNEGLQLYESGQYAAAMEKWHYILEFHPNHKETQQCLEKTKVAIEQQHQYKSDLENAKKALLGGDHEEAERLVKELTAKAPDLDGLSALKNSIENRKKQINEIRSLELEEDAAKTKAKSGPSDEEITKFFTPDADEGATETRQVTKIIKVRNEKKPINKLWFILPVVAAVLAGGGYFGFLYWERLQEQKLNEPEEEIIPTATQVDWNSDQQIVSDFMAFAEEYTISQKPAMAVLSYRRVREIATKRAAHLNEIAIAKRTFEDSEELKRLTKLTSEAQTNIAAEEAKLGQTAPPEDQEKTIRLAQTDIQKKRFQEAVDRLGPLLANNLDNIELQNLLGGAHESLAFEKLKEKALPEAVNHFRSAAVLKTAYVMPRRNMEVIERFFNGKISEQEKDQWFYFRL</sequence>
<dbReference type="EMBL" id="JAFREP010000022">
    <property type="protein sequence ID" value="MBO1321212.1"/>
    <property type="molecule type" value="Genomic_DNA"/>
</dbReference>
<keyword evidence="6" id="KW-0472">Membrane</keyword>
<feature type="repeat" description="TPR" evidence="3">
    <location>
        <begin position="5"/>
        <end position="38"/>
    </location>
</feature>
<dbReference type="Pfam" id="PF07719">
    <property type="entry name" value="TPR_2"/>
    <property type="match status" value="1"/>
</dbReference>
<evidence type="ECO:0000256" key="4">
    <source>
        <dbReference type="SAM" id="Coils"/>
    </source>
</evidence>
<feature type="coiled-coil region" evidence="4">
    <location>
        <begin position="378"/>
        <end position="408"/>
    </location>
</feature>
<evidence type="ECO:0000256" key="6">
    <source>
        <dbReference type="SAM" id="Phobius"/>
    </source>
</evidence>
<dbReference type="InterPro" id="IPR047150">
    <property type="entry name" value="SGT"/>
</dbReference>